<protein>
    <submittedName>
        <fullName evidence="2">Uncharacterized protein</fullName>
    </submittedName>
</protein>
<dbReference type="Proteomes" id="UP001642360">
    <property type="component" value="Unassembled WGS sequence"/>
</dbReference>
<name>A0ABC8TL06_9AQUA</name>
<dbReference type="EMBL" id="CAUOFW020005436">
    <property type="protein sequence ID" value="CAK9170137.1"/>
    <property type="molecule type" value="Genomic_DNA"/>
</dbReference>
<proteinExistence type="predicted"/>
<reference evidence="2 3" key="1">
    <citation type="submission" date="2024-02" db="EMBL/GenBank/DDBJ databases">
        <authorList>
            <person name="Vignale AGUSTIN F."/>
            <person name="Sosa J E."/>
            <person name="Modenutti C."/>
        </authorList>
    </citation>
    <scope>NUCLEOTIDE SEQUENCE [LARGE SCALE GENOMIC DNA]</scope>
</reference>
<feature type="transmembrane region" description="Helical" evidence="1">
    <location>
        <begin position="36"/>
        <end position="56"/>
    </location>
</feature>
<keyword evidence="1" id="KW-1133">Transmembrane helix</keyword>
<evidence type="ECO:0000256" key="1">
    <source>
        <dbReference type="SAM" id="Phobius"/>
    </source>
</evidence>
<gene>
    <name evidence="2" type="ORF">ILEXP_LOCUS39623</name>
</gene>
<keyword evidence="3" id="KW-1185">Reference proteome</keyword>
<keyword evidence="1" id="KW-0812">Transmembrane</keyword>
<dbReference type="PANTHER" id="PTHR33116:SF78">
    <property type="entry name" value="OS12G0587133 PROTEIN"/>
    <property type="match status" value="1"/>
</dbReference>
<keyword evidence="1" id="KW-0472">Membrane</keyword>
<sequence length="98" mass="11359">MSATFWDPVVEKIGRKLDEWKKTIISSGGRLTLVHFVLQHILIYYLSLFKMHCLVVRRIEGIMRDFLMEGSGEGKKGHLVSWNVVTCQKLKVDCHWGI</sequence>
<accession>A0ABC8TL06</accession>
<evidence type="ECO:0000313" key="2">
    <source>
        <dbReference type="EMBL" id="CAK9170137.1"/>
    </source>
</evidence>
<dbReference type="PANTHER" id="PTHR33116">
    <property type="entry name" value="REVERSE TRANSCRIPTASE ZINC-BINDING DOMAIN-CONTAINING PROTEIN-RELATED-RELATED"/>
    <property type="match status" value="1"/>
</dbReference>
<dbReference type="AlphaFoldDB" id="A0ABC8TL06"/>
<evidence type="ECO:0000313" key="3">
    <source>
        <dbReference type="Proteomes" id="UP001642360"/>
    </source>
</evidence>
<comment type="caution">
    <text evidence="2">The sequence shown here is derived from an EMBL/GenBank/DDBJ whole genome shotgun (WGS) entry which is preliminary data.</text>
</comment>
<organism evidence="2 3">
    <name type="scientific">Ilex paraguariensis</name>
    <name type="common">yerba mate</name>
    <dbReference type="NCBI Taxonomy" id="185542"/>
    <lineage>
        <taxon>Eukaryota</taxon>
        <taxon>Viridiplantae</taxon>
        <taxon>Streptophyta</taxon>
        <taxon>Embryophyta</taxon>
        <taxon>Tracheophyta</taxon>
        <taxon>Spermatophyta</taxon>
        <taxon>Magnoliopsida</taxon>
        <taxon>eudicotyledons</taxon>
        <taxon>Gunneridae</taxon>
        <taxon>Pentapetalae</taxon>
        <taxon>asterids</taxon>
        <taxon>campanulids</taxon>
        <taxon>Aquifoliales</taxon>
        <taxon>Aquifoliaceae</taxon>
        <taxon>Ilex</taxon>
    </lineage>
</organism>